<protein>
    <submittedName>
        <fullName evidence="1">Uncharacterized protein</fullName>
    </submittedName>
</protein>
<name>A0ABQ0ALB4_9RHOB</name>
<dbReference type="Proteomes" id="UP001441944">
    <property type="component" value="Unassembled WGS sequence"/>
</dbReference>
<proteinExistence type="predicted"/>
<dbReference type="Gene3D" id="3.60.20.10">
    <property type="entry name" value="Glutamine Phosphoribosylpyrophosphate, subunit 1, domain 1"/>
    <property type="match status" value="1"/>
</dbReference>
<dbReference type="InterPro" id="IPR029055">
    <property type="entry name" value="Ntn_hydrolases_N"/>
</dbReference>
<reference evidence="1 2" key="1">
    <citation type="submission" date="2024-04" db="EMBL/GenBank/DDBJ databases">
        <title>Draft genome sequence of Pseudophaeobacter arcticus NBRC 116598.</title>
        <authorList>
            <person name="Miyakawa T."/>
            <person name="Kusuya Y."/>
            <person name="Miura T."/>
        </authorList>
    </citation>
    <scope>NUCLEOTIDE SEQUENCE [LARGE SCALE GENOMIC DNA]</scope>
    <source>
        <strain evidence="1 2">SU-CL00105</strain>
    </source>
</reference>
<comment type="caution">
    <text evidence="1">The sequence shown here is derived from an EMBL/GenBank/DDBJ whole genome shotgun (WGS) entry which is preliminary data.</text>
</comment>
<evidence type="ECO:0000313" key="1">
    <source>
        <dbReference type="EMBL" id="GAA6196666.1"/>
    </source>
</evidence>
<gene>
    <name evidence="1" type="ORF">NBRC116598_21100</name>
</gene>
<accession>A0ABQ0ALB4</accession>
<dbReference type="EMBL" id="BAABWU010000007">
    <property type="protein sequence ID" value="GAA6196666.1"/>
    <property type="molecule type" value="Genomic_DNA"/>
</dbReference>
<keyword evidence="2" id="KW-1185">Reference proteome</keyword>
<organism evidence="1 2">
    <name type="scientific">Pseudophaeobacter arcticus</name>
    <dbReference type="NCBI Taxonomy" id="385492"/>
    <lineage>
        <taxon>Bacteria</taxon>
        <taxon>Pseudomonadati</taxon>
        <taxon>Pseudomonadota</taxon>
        <taxon>Alphaproteobacteria</taxon>
        <taxon>Rhodobacterales</taxon>
        <taxon>Paracoccaceae</taxon>
        <taxon>Pseudophaeobacter</taxon>
    </lineage>
</organism>
<dbReference type="RefSeq" id="WP_353399753.1">
    <property type="nucleotide sequence ID" value="NZ_BAABWU010000007.1"/>
</dbReference>
<evidence type="ECO:0000313" key="2">
    <source>
        <dbReference type="Proteomes" id="UP001441944"/>
    </source>
</evidence>
<sequence length="279" mass="30489">MTVCVAVKVHDCIVFAADSAATLSTVDENGNRQILNVYNNADKVFNLHRKLPLVAMTCGMGHICGRSISNLAKEMRKEMMDALDEESYSVKSVAEFAHAFIEAKYSDPTATKTPTDFLEFWVGGYGHNKEHGEIWKIVIQDGSLQPIVQVNQPGEPDGIFWGGQGEAIARLALGVDPSLISVLVSNGMEAGLAAQVFNTGRNNLQTGLVHATMPTIDAIRLAKFLVSTTIDYFSLKFGSDIVGGATDIATVTKYEGFKWIERKHYYPDGLNRETNGHVC</sequence>